<dbReference type="InterPro" id="IPR023415">
    <property type="entry name" value="LDLR_class-A_CS"/>
</dbReference>
<feature type="domain" description="MAM" evidence="5">
    <location>
        <begin position="786"/>
        <end position="943"/>
    </location>
</feature>
<dbReference type="InterPro" id="IPR013320">
    <property type="entry name" value="ConA-like_dom_sf"/>
</dbReference>
<feature type="domain" description="MAM" evidence="5">
    <location>
        <begin position="462"/>
        <end position="625"/>
    </location>
</feature>
<dbReference type="Pfam" id="PF00629">
    <property type="entry name" value="MAM"/>
    <property type="match status" value="6"/>
</dbReference>
<dbReference type="SMART" id="SM00192">
    <property type="entry name" value="LDLa"/>
    <property type="match status" value="3"/>
</dbReference>
<feature type="chain" id="PRO_5027625131" evidence="4">
    <location>
        <begin position="23"/>
        <end position="1205"/>
    </location>
</feature>
<proteinExistence type="predicted"/>
<dbReference type="OrthoDB" id="8847287at2759"/>
<dbReference type="Gene3D" id="4.10.400.10">
    <property type="entry name" value="Low-density Lipoprotein Receptor"/>
    <property type="match status" value="1"/>
</dbReference>
<feature type="domain" description="MAM" evidence="5">
    <location>
        <begin position="58"/>
        <end position="224"/>
    </location>
</feature>
<evidence type="ECO:0000256" key="3">
    <source>
        <dbReference type="SAM" id="Phobius"/>
    </source>
</evidence>
<dbReference type="CDD" id="cd00112">
    <property type="entry name" value="LDLa"/>
    <property type="match status" value="2"/>
</dbReference>
<dbReference type="PRINTS" id="PR00261">
    <property type="entry name" value="LDLRECEPTOR"/>
</dbReference>
<keyword evidence="6" id="KW-1185">Reference proteome</keyword>
<name>A0A6P3VZU0_CLUHA</name>
<accession>A0A6P3VZU0</accession>
<dbReference type="PANTHER" id="PTHR23282:SF129">
    <property type="entry name" value="APICAL ENDOSOMAL GLYCOPROTEIN"/>
    <property type="match status" value="1"/>
</dbReference>
<feature type="disulfide bond" evidence="2">
    <location>
        <begin position="242"/>
        <end position="260"/>
    </location>
</feature>
<evidence type="ECO:0000313" key="6">
    <source>
        <dbReference type="Proteomes" id="UP000515152"/>
    </source>
</evidence>
<reference evidence="7" key="1">
    <citation type="submission" date="2025-08" db="UniProtKB">
        <authorList>
            <consortium name="RefSeq"/>
        </authorList>
    </citation>
    <scope>IDENTIFICATION</scope>
</reference>
<dbReference type="InterPro" id="IPR000998">
    <property type="entry name" value="MAM_dom"/>
</dbReference>
<dbReference type="CDD" id="cd06263">
    <property type="entry name" value="MAM"/>
    <property type="match status" value="5"/>
</dbReference>
<dbReference type="Proteomes" id="UP000515152">
    <property type="component" value="Chromosome 12"/>
</dbReference>
<dbReference type="SUPFAM" id="SSF57424">
    <property type="entry name" value="LDL receptor-like module"/>
    <property type="match status" value="1"/>
</dbReference>
<feature type="disulfide bond" evidence="2">
    <location>
        <begin position="235"/>
        <end position="247"/>
    </location>
</feature>
<evidence type="ECO:0000313" key="7">
    <source>
        <dbReference type="RefSeq" id="XP_012685567.2"/>
    </source>
</evidence>
<dbReference type="Pfam" id="PF00057">
    <property type="entry name" value="Ldl_recept_a"/>
    <property type="match status" value="1"/>
</dbReference>
<dbReference type="PROSITE" id="PS01209">
    <property type="entry name" value="LDLRA_1"/>
    <property type="match status" value="1"/>
</dbReference>
<dbReference type="SMART" id="SM00137">
    <property type="entry name" value="MAM"/>
    <property type="match status" value="5"/>
</dbReference>
<dbReference type="CTD" id="158056"/>
<gene>
    <name evidence="7" type="primary">mamdc4</name>
</gene>
<keyword evidence="3" id="KW-1133">Transmembrane helix</keyword>
<feature type="transmembrane region" description="Helical" evidence="3">
    <location>
        <begin position="1123"/>
        <end position="1145"/>
    </location>
</feature>
<dbReference type="SUPFAM" id="SSF49899">
    <property type="entry name" value="Concanavalin A-like lectins/glucanases"/>
    <property type="match status" value="6"/>
</dbReference>
<evidence type="ECO:0000259" key="5">
    <source>
        <dbReference type="PROSITE" id="PS50060"/>
    </source>
</evidence>
<dbReference type="PROSITE" id="PS50060">
    <property type="entry name" value="MAM_2"/>
    <property type="match status" value="6"/>
</dbReference>
<keyword evidence="4" id="KW-0732">Signal</keyword>
<feature type="domain" description="MAM" evidence="5">
    <location>
        <begin position="273"/>
        <end position="438"/>
    </location>
</feature>
<evidence type="ECO:0000256" key="1">
    <source>
        <dbReference type="ARBA" id="ARBA00023157"/>
    </source>
</evidence>
<dbReference type="Gene3D" id="2.60.120.200">
    <property type="match status" value="6"/>
</dbReference>
<dbReference type="PANTHER" id="PTHR23282">
    <property type="entry name" value="APICAL ENDOSOMAL GLYCOPROTEIN PRECURSOR"/>
    <property type="match status" value="1"/>
</dbReference>
<sequence>MGFLSRTWLLLLLLLGVKITLGLERQTCEVPPEQKCDFVCDCSDCSDELDCGYSGPEFVCDFEHPDVCGWTEGSTQELHRWERRQRGTTLPDSGPSCDYTTGTDSGWFMGVTSVNSDSSHTALLKSPTMQQSSATCRLLIHYFIWDSGHTDFEGSPLWASILGTDSQQAVVWRPESTSIRGWREATVFLGRTHTPFQVQLHSARSQGLRGDVAVDQLEFWDCALPSAGAGAGAGCLQGWFECARGGCVEGRQKCDGTDDCGDGSDEAKCDGYWFCDFEADLCGWDLRTPSPLKWKVLGQANISLSDPLRGPGRDHSTNKASGHFLYLTKPDDWTTLKSDWSSFQSPLLEPTNSTHPCKMVMYTHQFGPRCGGLSVLVAGEKIYPVWERGGSLGDLWVRAEVDLVINSTFQILFTGAIRDREYGGIAIDNIMLSPGCRRSNGTAPIPSWPEPPPHPCTDKLEQFCDFHPDCQGKEDEAQCGDFSYAQGSSGWTDTSIGSQGWKLANDTGERYLSVVEAPGQQLSEAQTRTPLLGPSGPSCSLSFSYRLTGKNPHIGDLFLSVVDSVLGPQPRLWEFSGSTEDWRIQEVYIGARSHRFQLEFSARAKQLSNDSHIVVKDVRFLSCHADNIPSTPSGLWCNFEVDLCSWYQDQTDNYDWKRLTGMDHTISVGSSMVVEMWTPSLRGLSGRLLSFSQPATTKSFCLSFFYKLYGPHTGGLNVKLLHADGAEELLWARSGAHGNRWHEGSCTVYSPFNSYQLVFEAQRSAFDGLVSIDDITFVPGLCSLPSMCSFEGQECDYSSSGTALWVRQRASSANGPKTDHTLETDNGFYMVANTGADVLPQGSVSTLTSSVRPATSHTECVHFWYHTGGENSGSLSVYVKPEAGNRVKVFTNSISQGDVWRHGNANISSSQNFQVEFEVKGAGGQGSYIAVDDVIFSVHSCHAKGAVCDLERGLCGWSNTQSASRDELDWDVTSASEEFRLPTPQEDHTLKTEKGHFLFLPSTARTPASSKAWLLSPHMLPTDMSCLRFWLHRHGSFGKLRVLRLAQGLEHELFVVGEGDSSNWIRHDLNVTSAEEFQIVFEGTTGTEGVTALDDIEFREGVSCSEIIMPLPTPRPPSNAGGIAASIIVVLMLLASTAVILYFYLRVREKVAASTQGPSEISTGFSNQLYDTGSTQARGSASSSQPRVDVIGFGNEVRGDTIEKP</sequence>
<dbReference type="InterPro" id="IPR036055">
    <property type="entry name" value="LDL_receptor-like_sf"/>
</dbReference>
<dbReference type="PROSITE" id="PS00740">
    <property type="entry name" value="MAM_1"/>
    <property type="match status" value="1"/>
</dbReference>
<feature type="domain" description="MAM" evidence="5">
    <location>
        <begin position="635"/>
        <end position="784"/>
    </location>
</feature>
<feature type="signal peptide" evidence="4">
    <location>
        <begin position="1"/>
        <end position="22"/>
    </location>
</feature>
<dbReference type="GeneID" id="105902517"/>
<feature type="disulfide bond" evidence="2">
    <location>
        <begin position="254"/>
        <end position="269"/>
    </location>
</feature>
<dbReference type="InterPro" id="IPR002172">
    <property type="entry name" value="LDrepeatLR_classA_rpt"/>
</dbReference>
<dbReference type="KEGG" id="char:105902517"/>
<dbReference type="RefSeq" id="XP_012685567.2">
    <property type="nucleotide sequence ID" value="XM_012830113.3"/>
</dbReference>
<keyword evidence="3" id="KW-0812">Transmembrane</keyword>
<organism evidence="6 7">
    <name type="scientific">Clupea harengus</name>
    <name type="common">Atlantic herring</name>
    <dbReference type="NCBI Taxonomy" id="7950"/>
    <lineage>
        <taxon>Eukaryota</taxon>
        <taxon>Metazoa</taxon>
        <taxon>Chordata</taxon>
        <taxon>Craniata</taxon>
        <taxon>Vertebrata</taxon>
        <taxon>Euteleostomi</taxon>
        <taxon>Actinopterygii</taxon>
        <taxon>Neopterygii</taxon>
        <taxon>Teleostei</taxon>
        <taxon>Clupei</taxon>
        <taxon>Clupeiformes</taxon>
        <taxon>Clupeoidei</taxon>
        <taxon>Clupeidae</taxon>
        <taxon>Clupea</taxon>
    </lineage>
</organism>
<dbReference type="InterPro" id="IPR051560">
    <property type="entry name" value="MAM_domain-containing"/>
</dbReference>
<keyword evidence="3" id="KW-0472">Membrane</keyword>
<dbReference type="GO" id="GO:0016020">
    <property type="term" value="C:membrane"/>
    <property type="evidence" value="ECO:0007669"/>
    <property type="project" value="InterPro"/>
</dbReference>
<dbReference type="PROSITE" id="PS50068">
    <property type="entry name" value="LDLRA_2"/>
    <property type="match status" value="1"/>
</dbReference>
<dbReference type="AlphaFoldDB" id="A0A6P3VZU0"/>
<keyword evidence="1 2" id="KW-1015">Disulfide bond</keyword>
<evidence type="ECO:0000256" key="2">
    <source>
        <dbReference type="PROSITE-ProRule" id="PRU00124"/>
    </source>
</evidence>
<protein>
    <submittedName>
        <fullName evidence="7">Apical endosomal glycoprotein</fullName>
    </submittedName>
</protein>
<evidence type="ECO:0000256" key="4">
    <source>
        <dbReference type="SAM" id="SignalP"/>
    </source>
</evidence>
<feature type="domain" description="MAM" evidence="5">
    <location>
        <begin position="946"/>
        <end position="1106"/>
    </location>
</feature>